<keyword evidence="2" id="KW-0479">Metal-binding</keyword>
<dbReference type="InterPro" id="IPR013785">
    <property type="entry name" value="Aldolase_TIM"/>
</dbReference>
<dbReference type="InterPro" id="IPR050246">
    <property type="entry name" value="Class_II_FBP_aldolase"/>
</dbReference>
<dbReference type="GO" id="GO:0016832">
    <property type="term" value="F:aldehyde-lyase activity"/>
    <property type="evidence" value="ECO:0007669"/>
    <property type="project" value="InterPro"/>
</dbReference>
<organism evidence="3 4">
    <name type="scientific">Candidatus Harrisonbacteria bacterium CG10_big_fil_rev_8_21_14_0_10_38_8</name>
    <dbReference type="NCBI Taxonomy" id="1974582"/>
    <lineage>
        <taxon>Bacteria</taxon>
        <taxon>Candidatus Harrisoniibacteriota</taxon>
    </lineage>
</organism>
<comment type="caution">
    <text evidence="3">The sequence shown here is derived from an EMBL/GenBank/DDBJ whole genome shotgun (WGS) entry which is preliminary data.</text>
</comment>
<keyword evidence="2" id="KW-0862">Zinc</keyword>
<evidence type="ECO:0000313" key="3">
    <source>
        <dbReference type="EMBL" id="PIT93196.1"/>
    </source>
</evidence>
<dbReference type="Gene3D" id="3.20.20.70">
    <property type="entry name" value="Aldolase class I"/>
    <property type="match status" value="1"/>
</dbReference>
<feature type="binding site" evidence="2">
    <location>
        <position position="140"/>
    </location>
    <ligand>
        <name>Zn(2+)</name>
        <dbReference type="ChEBI" id="CHEBI:29105"/>
        <label>2</label>
    </ligand>
</feature>
<dbReference type="InterPro" id="IPR000771">
    <property type="entry name" value="FBA_II"/>
</dbReference>
<dbReference type="PANTHER" id="PTHR30304">
    <property type="entry name" value="D-TAGATOSE-1,6-BISPHOSPHATE ALDOLASE"/>
    <property type="match status" value="1"/>
</dbReference>
<dbReference type="EMBL" id="PFAY01000009">
    <property type="protein sequence ID" value="PIT93196.1"/>
    <property type="molecule type" value="Genomic_DNA"/>
</dbReference>
<accession>A0A2M6WKA5</accession>
<reference evidence="4" key="1">
    <citation type="submission" date="2017-09" db="EMBL/GenBank/DDBJ databases">
        <title>Depth-based differentiation of microbial function through sediment-hosted aquifers and enrichment of novel symbionts in the deep terrestrial subsurface.</title>
        <authorList>
            <person name="Probst A.J."/>
            <person name="Ladd B."/>
            <person name="Jarett J.K."/>
            <person name="Geller-Mcgrath D.E."/>
            <person name="Sieber C.M.K."/>
            <person name="Emerson J.B."/>
            <person name="Anantharaman K."/>
            <person name="Thomas B.C."/>
            <person name="Malmstrom R."/>
            <person name="Stieglmeier M."/>
            <person name="Klingl A."/>
            <person name="Woyke T."/>
            <person name="Ryan C.M."/>
            <person name="Banfield J.F."/>
        </authorList>
    </citation>
    <scope>NUCLEOTIDE SEQUENCE [LARGE SCALE GENOMIC DNA]</scope>
</reference>
<name>A0A2M6WKA5_9BACT</name>
<dbReference type="AlphaFoldDB" id="A0A2M6WKA5"/>
<feature type="active site" description="Proton donor" evidence="1">
    <location>
        <position position="86"/>
    </location>
</feature>
<dbReference type="Pfam" id="PF01116">
    <property type="entry name" value="F_bP_aldolase"/>
    <property type="match status" value="1"/>
</dbReference>
<dbReference type="GO" id="GO:0008270">
    <property type="term" value="F:zinc ion binding"/>
    <property type="evidence" value="ECO:0007669"/>
    <property type="project" value="InterPro"/>
</dbReference>
<dbReference type="SUPFAM" id="SSF51569">
    <property type="entry name" value="Aldolase"/>
    <property type="match status" value="1"/>
</dbReference>
<evidence type="ECO:0000256" key="1">
    <source>
        <dbReference type="PIRSR" id="PIRSR001359-1"/>
    </source>
</evidence>
<evidence type="ECO:0000256" key="2">
    <source>
        <dbReference type="PIRSR" id="PIRSR001359-3"/>
    </source>
</evidence>
<sequence>MKNLIEAFAWAEEKKVAIGHFNIANIEMLKGVYSAAKKVSSEMGEKIPVVIGASDGERGYIGSPEVVSIIRTMREADDYPIFLNADHSDTAELAKQAVDDGFDMVIIDEAEKSLEENIKNSKEVVSYAKEKGYQGLIEGEVGYIGSGSSILQDIPEGAAITIDAVASVEDCKRYVEETGVDLLAPAVGNIHGMIAKGKNPHLFIERIKEIKEAVNIPLVLHGASGIPDEDISPAIKAGINMIHVSTEIRKAWRQATDYSLEKDPDQIAPYKLTPLVIEAIEKVVVEKLRLFNNL</sequence>
<dbReference type="Proteomes" id="UP000229112">
    <property type="component" value="Unassembled WGS sequence"/>
</dbReference>
<dbReference type="PANTHER" id="PTHR30304:SF0">
    <property type="entry name" value="D-TAGATOSE-1,6-BISPHOSPHATE ALDOLASE SUBUNIT GATY-RELATED"/>
    <property type="match status" value="1"/>
</dbReference>
<gene>
    <name evidence="3" type="ORF">COU06_01100</name>
</gene>
<feature type="binding site" evidence="2">
    <location>
        <position position="87"/>
    </location>
    <ligand>
        <name>Zn(2+)</name>
        <dbReference type="ChEBI" id="CHEBI:29105"/>
        <label>1</label>
        <note>catalytic</note>
    </ligand>
</feature>
<proteinExistence type="predicted"/>
<evidence type="ECO:0000313" key="4">
    <source>
        <dbReference type="Proteomes" id="UP000229112"/>
    </source>
</evidence>
<feature type="binding site" evidence="2">
    <location>
        <position position="108"/>
    </location>
    <ligand>
        <name>Zn(2+)</name>
        <dbReference type="ChEBI" id="CHEBI:29105"/>
        <label>2</label>
    </ligand>
</feature>
<protein>
    <submittedName>
        <fullName evidence="3">Tagatose-bisphosphate aldolase</fullName>
    </submittedName>
</protein>
<dbReference type="PIRSF" id="PIRSF001359">
    <property type="entry name" value="F_bP_aldolase_II"/>
    <property type="match status" value="1"/>
</dbReference>
<feature type="binding site" evidence="2">
    <location>
        <position position="191"/>
    </location>
    <ligand>
        <name>Zn(2+)</name>
        <dbReference type="ChEBI" id="CHEBI:29105"/>
        <label>1</label>
        <note>catalytic</note>
    </ligand>
</feature>
<feature type="binding site" evidence="2">
    <location>
        <position position="221"/>
    </location>
    <ligand>
        <name>Zn(2+)</name>
        <dbReference type="ChEBI" id="CHEBI:29105"/>
        <label>1</label>
        <note>catalytic</note>
    </ligand>
</feature>
<comment type="cofactor">
    <cofactor evidence="2">
        <name>Zn(2+)</name>
        <dbReference type="ChEBI" id="CHEBI:29105"/>
    </cofactor>
    <text evidence="2">Binds 2 Zn(2+) ions per subunit. One is catalytic and the other provides a structural contribution.</text>
</comment>
<dbReference type="GO" id="GO:0005975">
    <property type="term" value="P:carbohydrate metabolic process"/>
    <property type="evidence" value="ECO:0007669"/>
    <property type="project" value="InterPro"/>
</dbReference>